<gene>
    <name evidence="2" type="ORF">QQS21_000162</name>
</gene>
<dbReference type="InterPro" id="IPR046536">
    <property type="entry name" value="DUF6601"/>
</dbReference>
<evidence type="ECO:0000313" key="3">
    <source>
        <dbReference type="Proteomes" id="UP001251528"/>
    </source>
</evidence>
<protein>
    <recommendedName>
        <fullName evidence="4">Subtilisin-like serine protease</fullName>
    </recommendedName>
</protein>
<dbReference type="PANTHER" id="PTHR34414:SF1">
    <property type="entry name" value="SUBTILISIN-LIKE SERINE PROTEASE"/>
    <property type="match status" value="1"/>
</dbReference>
<accession>A0AAJ0D1G6</accession>
<dbReference type="AlphaFoldDB" id="A0AAJ0D1G6"/>
<dbReference type="Pfam" id="PF20246">
    <property type="entry name" value="DUF6601"/>
    <property type="match status" value="1"/>
</dbReference>
<keyword evidence="1" id="KW-0472">Membrane</keyword>
<evidence type="ECO:0000313" key="2">
    <source>
        <dbReference type="EMBL" id="KAK2616785.1"/>
    </source>
</evidence>
<dbReference type="Proteomes" id="UP001251528">
    <property type="component" value="Unassembled WGS sequence"/>
</dbReference>
<feature type="transmembrane region" description="Helical" evidence="1">
    <location>
        <begin position="239"/>
        <end position="264"/>
    </location>
</feature>
<dbReference type="EMBL" id="JASWJB010000002">
    <property type="protein sequence ID" value="KAK2616785.1"/>
    <property type="molecule type" value="Genomic_DNA"/>
</dbReference>
<reference evidence="2" key="1">
    <citation type="submission" date="2023-06" db="EMBL/GenBank/DDBJ databases">
        <title>Conoideocrella luteorostrata (Hypocreales: Clavicipitaceae), a potential biocontrol fungus for elongate hemlock scale in United States Christmas tree production areas.</title>
        <authorList>
            <person name="Barrett H."/>
            <person name="Lovett B."/>
            <person name="Macias A.M."/>
            <person name="Stajich J.E."/>
            <person name="Kasson M.T."/>
        </authorList>
    </citation>
    <scope>NUCLEOTIDE SEQUENCE</scope>
    <source>
        <strain evidence="2">ARSEF 14590</strain>
    </source>
</reference>
<keyword evidence="1" id="KW-0812">Transmembrane</keyword>
<name>A0AAJ0D1G6_9HYPO</name>
<keyword evidence="3" id="KW-1185">Reference proteome</keyword>
<keyword evidence="1" id="KW-1133">Transmembrane helix</keyword>
<sequence>MKSGPLSFLPPFSVDSQLTKGPGGSGKSHDQAKHLPGLPRVSLSNKHELCDFLELELCSDDLDRISNRLWWMSKQDSANISPLHRQLVKGRSIIVTEDPKLHLVWIYDRIFIKPLPRYLTSYWFWEDILCAGNDSKGREVRIRGAALGLLRTYHHLIKHESDFRMAQDPSLYLIPPEVTWEQFCSFARNLEFIQDGDVSLRYAYGEIRLTRLNFYAPFLLGKSYFQRVEYQYGQYFARFYLPILFVMGVLSVILGGLQIVAAAADKDGSSQWPVTMAVAISGIAIVASFCLFMFLGVLLMYKIVKEWRFALYDRYRLLEQGQGRSA</sequence>
<feature type="transmembrane region" description="Helical" evidence="1">
    <location>
        <begin position="276"/>
        <end position="301"/>
    </location>
</feature>
<organism evidence="2 3">
    <name type="scientific">Conoideocrella luteorostrata</name>
    <dbReference type="NCBI Taxonomy" id="1105319"/>
    <lineage>
        <taxon>Eukaryota</taxon>
        <taxon>Fungi</taxon>
        <taxon>Dikarya</taxon>
        <taxon>Ascomycota</taxon>
        <taxon>Pezizomycotina</taxon>
        <taxon>Sordariomycetes</taxon>
        <taxon>Hypocreomycetidae</taxon>
        <taxon>Hypocreales</taxon>
        <taxon>Clavicipitaceae</taxon>
        <taxon>Conoideocrella</taxon>
    </lineage>
</organism>
<evidence type="ECO:0000256" key="1">
    <source>
        <dbReference type="SAM" id="Phobius"/>
    </source>
</evidence>
<comment type="caution">
    <text evidence="2">The sequence shown here is derived from an EMBL/GenBank/DDBJ whole genome shotgun (WGS) entry which is preliminary data.</text>
</comment>
<proteinExistence type="predicted"/>
<evidence type="ECO:0008006" key="4">
    <source>
        <dbReference type="Google" id="ProtNLM"/>
    </source>
</evidence>
<dbReference type="PANTHER" id="PTHR34414">
    <property type="entry name" value="HET DOMAIN-CONTAINING PROTEIN-RELATED"/>
    <property type="match status" value="1"/>
</dbReference>